<dbReference type="InterPro" id="IPR039253">
    <property type="entry name" value="APLF"/>
</dbReference>
<dbReference type="Proteomes" id="UP000663854">
    <property type="component" value="Unassembled WGS sequence"/>
</dbReference>
<dbReference type="Gene3D" id="2.60.200.20">
    <property type="match status" value="1"/>
</dbReference>
<dbReference type="GO" id="GO:0003906">
    <property type="term" value="F:DNA-(apurinic or apyrimidinic site) endonuclease activity"/>
    <property type="evidence" value="ECO:0007669"/>
    <property type="project" value="InterPro"/>
</dbReference>
<feature type="compositionally biased region" description="Basic and acidic residues" evidence="1">
    <location>
        <begin position="368"/>
        <end position="387"/>
    </location>
</feature>
<evidence type="ECO:0000259" key="2">
    <source>
        <dbReference type="Pfam" id="PF00498"/>
    </source>
</evidence>
<feature type="domain" description="PBZ-type" evidence="3">
    <location>
        <begin position="248"/>
        <end position="273"/>
    </location>
</feature>
<evidence type="ECO:0000256" key="1">
    <source>
        <dbReference type="SAM" id="MobiDB-lite"/>
    </source>
</evidence>
<feature type="region of interest" description="Disordered" evidence="1">
    <location>
        <begin position="167"/>
        <end position="238"/>
    </location>
</feature>
<dbReference type="GO" id="GO:0006302">
    <property type="term" value="P:double-strand break repair"/>
    <property type="evidence" value="ECO:0007669"/>
    <property type="project" value="InterPro"/>
</dbReference>
<dbReference type="PANTHER" id="PTHR21315">
    <property type="entry name" value="APRATAXIN AND PNK-LIKE FACTOR-RELATED"/>
    <property type="match status" value="1"/>
</dbReference>
<dbReference type="Pfam" id="PF00498">
    <property type="entry name" value="FHA"/>
    <property type="match status" value="1"/>
</dbReference>
<feature type="domain" description="PBZ-type" evidence="3">
    <location>
        <begin position="287"/>
        <end position="312"/>
    </location>
</feature>
<evidence type="ECO:0000313" key="6">
    <source>
        <dbReference type="Proteomes" id="UP000663870"/>
    </source>
</evidence>
<organism evidence="5 6">
    <name type="scientific">Rotaria sordida</name>
    <dbReference type="NCBI Taxonomy" id="392033"/>
    <lineage>
        <taxon>Eukaryota</taxon>
        <taxon>Metazoa</taxon>
        <taxon>Spiralia</taxon>
        <taxon>Gnathifera</taxon>
        <taxon>Rotifera</taxon>
        <taxon>Eurotatoria</taxon>
        <taxon>Bdelloidea</taxon>
        <taxon>Philodinida</taxon>
        <taxon>Philodinidae</taxon>
        <taxon>Rotaria</taxon>
    </lineage>
</organism>
<evidence type="ECO:0008006" key="7">
    <source>
        <dbReference type="Google" id="ProtNLM"/>
    </source>
</evidence>
<keyword evidence="6" id="KW-1185">Reference proteome</keyword>
<gene>
    <name evidence="5" type="ORF">JXQ802_LOCUS9976</name>
    <name evidence="4" type="ORF">PYM288_LOCUS8142</name>
</gene>
<proteinExistence type="predicted"/>
<feature type="domain" description="FHA" evidence="2">
    <location>
        <begin position="24"/>
        <end position="89"/>
    </location>
</feature>
<dbReference type="EMBL" id="CAJNOH010000106">
    <property type="protein sequence ID" value="CAF0872984.1"/>
    <property type="molecule type" value="Genomic_DNA"/>
</dbReference>
<feature type="compositionally biased region" description="Basic and acidic residues" evidence="1">
    <location>
        <begin position="197"/>
        <end position="206"/>
    </location>
</feature>
<sequence>MPIIELIPLNKGNHIILDNTIITTIGRIPNIGCLDNKISRNHAQLFIKSDGTLWIKPIHHNPTFYKTKTNQIVTLTKNKEYQLYHNDQFGLLPNEYFYRVSIKSNDEQLEKFSDSNQLINSSTIPKSPIKDNEILTIENHDEEKSEVQTSSISNTTRALPTWISNSSISTSSLSTHDKEQNKETPITTTSVQQQTYSERKKTKEIVYDNDDESTPVASSTAQASTSNDVNDLTTNNQTSSTVINPIKRERCPYGESCYRKNLLHQQQAIHPGDPDWDTNENNQIKTKPECPYGNECYRKNPDHFIEYHHPKKRCIEIKTKRHTRKRKASEDDDDDDDDGLPNEYDYNDSFIDDENLDDSGCTTDEEESIKSDDDIEWKPQKNSRTFDESDDDSSDDSEMDLAKQEAAEFIKGSTVKKHGPVIKKPRIDDDVND</sequence>
<feature type="compositionally biased region" description="Acidic residues" evidence="1">
    <location>
        <begin position="388"/>
        <end position="399"/>
    </location>
</feature>
<feature type="compositionally biased region" description="Acidic residues" evidence="1">
    <location>
        <begin position="350"/>
        <end position="367"/>
    </location>
</feature>
<evidence type="ECO:0000313" key="5">
    <source>
        <dbReference type="EMBL" id="CAF0917928.1"/>
    </source>
</evidence>
<dbReference type="GO" id="GO:0008408">
    <property type="term" value="F:3'-5' exonuclease activity"/>
    <property type="evidence" value="ECO:0007669"/>
    <property type="project" value="InterPro"/>
</dbReference>
<dbReference type="GO" id="GO:0035861">
    <property type="term" value="C:site of double-strand break"/>
    <property type="evidence" value="ECO:0007669"/>
    <property type="project" value="TreeGrafter"/>
</dbReference>
<dbReference type="InterPro" id="IPR000253">
    <property type="entry name" value="FHA_dom"/>
</dbReference>
<dbReference type="SUPFAM" id="SSF49879">
    <property type="entry name" value="SMAD/FHA domain"/>
    <property type="match status" value="1"/>
</dbReference>
<evidence type="ECO:0000313" key="4">
    <source>
        <dbReference type="EMBL" id="CAF0872984.1"/>
    </source>
</evidence>
<protein>
    <recommendedName>
        <fullName evidence="7">Aprataxin and PNK-like factor</fullName>
    </recommendedName>
</protein>
<feature type="region of interest" description="Disordered" evidence="1">
    <location>
        <begin position="269"/>
        <end position="293"/>
    </location>
</feature>
<evidence type="ECO:0000259" key="3">
    <source>
        <dbReference type="Pfam" id="PF10283"/>
    </source>
</evidence>
<dbReference type="Pfam" id="PF10283">
    <property type="entry name" value="zf-CCHH"/>
    <property type="match status" value="2"/>
</dbReference>
<feature type="compositionally biased region" description="Basic residues" evidence="1">
    <location>
        <begin position="414"/>
        <end position="424"/>
    </location>
</feature>
<accession>A0A814ANI9</accession>
<feature type="region of interest" description="Disordered" evidence="1">
    <location>
        <begin position="321"/>
        <end position="433"/>
    </location>
</feature>
<feature type="compositionally biased region" description="Polar residues" evidence="1">
    <location>
        <begin position="183"/>
        <end position="196"/>
    </location>
</feature>
<dbReference type="EMBL" id="CAJNOL010000187">
    <property type="protein sequence ID" value="CAF0917928.1"/>
    <property type="molecule type" value="Genomic_DNA"/>
</dbReference>
<name>A0A814ANI9_9BILA</name>
<dbReference type="Proteomes" id="UP000663870">
    <property type="component" value="Unassembled WGS sequence"/>
</dbReference>
<dbReference type="InterPro" id="IPR019406">
    <property type="entry name" value="APLF_PBZ"/>
</dbReference>
<feature type="compositionally biased region" description="Polar residues" evidence="1">
    <location>
        <begin position="215"/>
        <end position="238"/>
    </location>
</feature>
<reference evidence="5" key="1">
    <citation type="submission" date="2021-02" db="EMBL/GenBank/DDBJ databases">
        <authorList>
            <person name="Nowell W R."/>
        </authorList>
    </citation>
    <scope>NUCLEOTIDE SEQUENCE</scope>
</reference>
<feature type="compositionally biased region" description="Acidic residues" evidence="1">
    <location>
        <begin position="330"/>
        <end position="340"/>
    </location>
</feature>
<comment type="caution">
    <text evidence="5">The sequence shown here is derived from an EMBL/GenBank/DDBJ whole genome shotgun (WGS) entry which is preliminary data.</text>
</comment>
<dbReference type="PANTHER" id="PTHR21315:SF2">
    <property type="entry name" value="APRATAXIN AND PNK-LIKE FACTOR"/>
    <property type="match status" value="1"/>
</dbReference>
<dbReference type="GO" id="GO:0005634">
    <property type="term" value="C:nucleus"/>
    <property type="evidence" value="ECO:0007669"/>
    <property type="project" value="TreeGrafter"/>
</dbReference>
<dbReference type="AlphaFoldDB" id="A0A814ANI9"/>
<dbReference type="InterPro" id="IPR008984">
    <property type="entry name" value="SMAD_FHA_dom_sf"/>
</dbReference>